<dbReference type="OrthoDB" id="5951731at2759"/>
<feature type="binding site" evidence="1">
    <location>
        <position position="353"/>
    </location>
    <ligand>
        <name>Zn(2+)</name>
        <dbReference type="ChEBI" id="CHEBI:29105"/>
        <note>catalytic</note>
    </ligand>
</feature>
<protein>
    <recommendedName>
        <fullName evidence="3">Peptidase M12B domain-containing protein</fullName>
    </recommendedName>
</protein>
<dbReference type="Proteomes" id="UP000887568">
    <property type="component" value="Unplaced"/>
</dbReference>
<accession>A0A913Z0Q8</accession>
<dbReference type="SUPFAM" id="SSF55486">
    <property type="entry name" value="Metalloproteases ('zincins'), catalytic domain"/>
    <property type="match status" value="1"/>
</dbReference>
<dbReference type="InterPro" id="IPR024079">
    <property type="entry name" value="MetalloPept_cat_dom_sf"/>
</dbReference>
<evidence type="ECO:0000256" key="1">
    <source>
        <dbReference type="PROSITE-ProRule" id="PRU00276"/>
    </source>
</evidence>
<feature type="binding site" evidence="1">
    <location>
        <position position="359"/>
    </location>
    <ligand>
        <name>Zn(2+)</name>
        <dbReference type="ChEBI" id="CHEBI:29105"/>
        <note>catalytic</note>
    </ligand>
</feature>
<dbReference type="Gene3D" id="3.40.390.10">
    <property type="entry name" value="Collagenase (Catalytic Domain)"/>
    <property type="match status" value="1"/>
</dbReference>
<feature type="chain" id="PRO_5037846874" description="Peptidase M12B domain-containing protein" evidence="2">
    <location>
        <begin position="20"/>
        <end position="407"/>
    </location>
</feature>
<sequence>MMSAITLCLCLCLASTALAVPEPMPNRFSNEELQRYFSVDSHEKAPEYEIVYPEYIIAESKRSVGRSAIASSYLDIHVDAFGESIHMELDHDDSNFKPGLEAEYVTDEGVIKVPVRTDCIYTGKVAGEPNSMASVTTCAGLMAVMNHASGPTYIEPLDDEHAFKRDIGRGLPHVAYKNRPDNGASCPVTVDSEYVLQKEDEINENKEQDFNPEATKYLELAFIGDEVLYDLRGGNTHNCLTTLFNAVKNVMQLSSLVGSSLVPQLNTLKIFTSTQTGVGTCQDASQSIVKVKNWHSSNRGDWDNAAILTGWEMNSGSTLGIAYVGSCRSAYAVGVSTFRNLDTTNVVAHEIGHNLNMQHDSTGNSCGSSGYVMAAYVNDHRADPNWSTCSRSYYNSRVASVSCYNDA</sequence>
<dbReference type="PANTHER" id="PTHR11905:SF159">
    <property type="entry name" value="ADAM METALLOPROTEASE"/>
    <property type="match status" value="1"/>
</dbReference>
<reference evidence="4" key="1">
    <citation type="submission" date="2022-11" db="UniProtKB">
        <authorList>
            <consortium name="EnsemblMetazoa"/>
        </authorList>
    </citation>
    <scope>IDENTIFICATION</scope>
</reference>
<dbReference type="Pfam" id="PF01421">
    <property type="entry name" value="Reprolysin"/>
    <property type="match status" value="1"/>
</dbReference>
<dbReference type="GeneID" id="119719824"/>
<feature type="binding site" evidence="1">
    <location>
        <position position="349"/>
    </location>
    <ligand>
        <name>Zn(2+)</name>
        <dbReference type="ChEBI" id="CHEBI:29105"/>
        <note>catalytic</note>
    </ligand>
</feature>
<dbReference type="EnsemblMetazoa" id="XM_038189319.1">
    <property type="protein sequence ID" value="XP_038045247.1"/>
    <property type="gene ID" value="LOC119719824"/>
</dbReference>
<feature type="active site" evidence="1">
    <location>
        <position position="350"/>
    </location>
</feature>
<keyword evidence="1" id="KW-0862">Zinc</keyword>
<keyword evidence="1" id="KW-0479">Metal-binding</keyword>
<dbReference type="GO" id="GO:0046872">
    <property type="term" value="F:metal ion binding"/>
    <property type="evidence" value="ECO:0007669"/>
    <property type="project" value="UniProtKB-KW"/>
</dbReference>
<dbReference type="GO" id="GO:0006508">
    <property type="term" value="P:proteolysis"/>
    <property type="evidence" value="ECO:0007669"/>
    <property type="project" value="InterPro"/>
</dbReference>
<feature type="domain" description="Peptidase M12B" evidence="3">
    <location>
        <begin position="216"/>
        <end position="395"/>
    </location>
</feature>
<evidence type="ECO:0000256" key="2">
    <source>
        <dbReference type="SAM" id="SignalP"/>
    </source>
</evidence>
<dbReference type="PROSITE" id="PS50215">
    <property type="entry name" value="ADAM_MEPRO"/>
    <property type="match status" value="1"/>
</dbReference>
<comment type="caution">
    <text evidence="1">Lacks conserved residue(s) required for the propagation of feature annotation.</text>
</comment>
<keyword evidence="5" id="KW-1185">Reference proteome</keyword>
<evidence type="ECO:0000313" key="5">
    <source>
        <dbReference type="Proteomes" id="UP000887568"/>
    </source>
</evidence>
<dbReference type="InterPro" id="IPR001590">
    <property type="entry name" value="Peptidase_M12B"/>
</dbReference>
<dbReference type="PANTHER" id="PTHR11905">
    <property type="entry name" value="ADAM A DISINTEGRIN AND METALLOPROTEASE DOMAIN"/>
    <property type="match status" value="1"/>
</dbReference>
<keyword evidence="2" id="KW-0732">Signal</keyword>
<dbReference type="AlphaFoldDB" id="A0A913Z0Q8"/>
<evidence type="ECO:0000313" key="4">
    <source>
        <dbReference type="EnsemblMetazoa" id="XP_038045247.1"/>
    </source>
</evidence>
<dbReference type="OMA" id="KMKIHDH"/>
<feature type="signal peptide" evidence="2">
    <location>
        <begin position="1"/>
        <end position="19"/>
    </location>
</feature>
<dbReference type="RefSeq" id="XP_038045247.1">
    <property type="nucleotide sequence ID" value="XM_038189319.1"/>
</dbReference>
<organism evidence="4 5">
    <name type="scientific">Patiria miniata</name>
    <name type="common">Bat star</name>
    <name type="synonym">Asterina miniata</name>
    <dbReference type="NCBI Taxonomy" id="46514"/>
    <lineage>
        <taxon>Eukaryota</taxon>
        <taxon>Metazoa</taxon>
        <taxon>Echinodermata</taxon>
        <taxon>Eleutherozoa</taxon>
        <taxon>Asterozoa</taxon>
        <taxon>Asteroidea</taxon>
        <taxon>Valvatacea</taxon>
        <taxon>Valvatida</taxon>
        <taxon>Asterinidae</taxon>
        <taxon>Patiria</taxon>
    </lineage>
</organism>
<dbReference type="GO" id="GO:0004222">
    <property type="term" value="F:metalloendopeptidase activity"/>
    <property type="evidence" value="ECO:0007669"/>
    <property type="project" value="InterPro"/>
</dbReference>
<proteinExistence type="predicted"/>
<name>A0A913Z0Q8_PATMI</name>
<evidence type="ECO:0000259" key="3">
    <source>
        <dbReference type="PROSITE" id="PS50215"/>
    </source>
</evidence>